<dbReference type="Proteomes" id="UP000535937">
    <property type="component" value="Unassembled WGS sequence"/>
</dbReference>
<sequence>MEENRNYGWIAVLIVVVALAAAAYLFYSRKGEKPPEAKLFEVPKKEEAIPEPKPELEEPAPAEPAPAPAEPERELPPLDESDGPVLKDLRSLAPGDALSRWLVSDEVIRKWVAAVNTASQGQLIHKHRPFKNIRGSIAVSEEGATGMVLSEENYHRYDVPVRLFAQMDTDTAVKLYRFWYPRLAQAYGELGIRNKTFHQVLLQAIDRVLEAPQVEQPIQLVRPSVYYKFADPKLEKLPGLHKLMIRIGPDHAERVKEKLRELKSELQSLQMD</sequence>
<keyword evidence="4" id="KW-1185">Reference proteome</keyword>
<evidence type="ECO:0000256" key="1">
    <source>
        <dbReference type="SAM" id="MobiDB-lite"/>
    </source>
</evidence>
<dbReference type="AlphaFoldDB" id="A0A7W4WF51"/>
<evidence type="ECO:0008006" key="5">
    <source>
        <dbReference type="Google" id="ProtNLM"/>
    </source>
</evidence>
<feature type="compositionally biased region" description="Basic and acidic residues" evidence="1">
    <location>
        <begin position="37"/>
        <end position="56"/>
    </location>
</feature>
<feature type="transmembrane region" description="Helical" evidence="2">
    <location>
        <begin position="6"/>
        <end position="27"/>
    </location>
</feature>
<keyword evidence="2" id="KW-0812">Transmembrane</keyword>
<keyword evidence="2" id="KW-1133">Transmembrane helix</keyword>
<evidence type="ECO:0000256" key="2">
    <source>
        <dbReference type="SAM" id="Phobius"/>
    </source>
</evidence>
<keyword evidence="2" id="KW-0472">Membrane</keyword>
<proteinExistence type="predicted"/>
<dbReference type="Pfam" id="PF11219">
    <property type="entry name" value="DUF3014"/>
    <property type="match status" value="1"/>
</dbReference>
<accession>A0A7W4WF51</accession>
<dbReference type="InterPro" id="IPR021382">
    <property type="entry name" value="DUF3014"/>
</dbReference>
<organism evidence="3 4">
    <name type="scientific">Microbulbifer rhizosphaerae</name>
    <dbReference type="NCBI Taxonomy" id="1562603"/>
    <lineage>
        <taxon>Bacteria</taxon>
        <taxon>Pseudomonadati</taxon>
        <taxon>Pseudomonadota</taxon>
        <taxon>Gammaproteobacteria</taxon>
        <taxon>Cellvibrionales</taxon>
        <taxon>Microbulbiferaceae</taxon>
        <taxon>Microbulbifer</taxon>
    </lineage>
</organism>
<dbReference type="EMBL" id="JACHWZ010000016">
    <property type="protein sequence ID" value="MBB3062466.1"/>
    <property type="molecule type" value="Genomic_DNA"/>
</dbReference>
<reference evidence="3 4" key="1">
    <citation type="submission" date="2020-08" db="EMBL/GenBank/DDBJ databases">
        <title>Genomic Encyclopedia of Type Strains, Phase III (KMG-III): the genomes of soil and plant-associated and newly described type strains.</title>
        <authorList>
            <person name="Whitman W."/>
        </authorList>
    </citation>
    <scope>NUCLEOTIDE SEQUENCE [LARGE SCALE GENOMIC DNA]</scope>
    <source>
        <strain evidence="3 4">CECT 8799</strain>
    </source>
</reference>
<name>A0A7W4WF51_9GAMM</name>
<dbReference type="RefSeq" id="WP_183461791.1">
    <property type="nucleotide sequence ID" value="NZ_JACHWZ010000016.1"/>
</dbReference>
<gene>
    <name evidence="3" type="ORF">FHS09_003315</name>
</gene>
<comment type="caution">
    <text evidence="3">The sequence shown here is derived from an EMBL/GenBank/DDBJ whole genome shotgun (WGS) entry which is preliminary data.</text>
</comment>
<protein>
    <recommendedName>
        <fullName evidence="5">DUF3014 domain-containing protein</fullName>
    </recommendedName>
</protein>
<feature type="region of interest" description="Disordered" evidence="1">
    <location>
        <begin position="37"/>
        <end position="86"/>
    </location>
</feature>
<evidence type="ECO:0000313" key="3">
    <source>
        <dbReference type="EMBL" id="MBB3062466.1"/>
    </source>
</evidence>
<evidence type="ECO:0000313" key="4">
    <source>
        <dbReference type="Proteomes" id="UP000535937"/>
    </source>
</evidence>